<sequence>MIVEVEAFNFGVRRQGIDALLASGTKQLQGGHHVHLRVIEFGNRRRIHHIAIVDLHRIGIGGGDVAETGDIFVQFDLHDAVLFQRMHGAGFLLARLNKAQRLGNRHLKNQDLIFFQRGFRNTVTRLNQRGIHRAFRGGRAAHSLEETTDGDGVGRIVRALVDDFQNVFVANDAGGDLNPAGAPAVRHRHFASGKGHLIAGNRHRF</sequence>
<dbReference type="HOGENOM" id="CLU_1336420_0_0_6"/>
<dbReference type="KEGG" id="paj:PAJ_1697"/>
<proteinExistence type="predicted"/>
<gene>
    <name evidence="1" type="ordered locus">PAJ_1697</name>
</gene>
<dbReference type="AlphaFoldDB" id="A0A0H3L4L7"/>
<dbReference type="GO" id="GO:0016829">
    <property type="term" value="F:lyase activity"/>
    <property type="evidence" value="ECO:0007669"/>
    <property type="project" value="UniProtKB-KW"/>
</dbReference>
<reference evidence="2" key="1">
    <citation type="journal article" date="2012" name="Appl. Microbiol. Biotechnol.">
        <title>The complete genome sequence of Pantoea ananatis AJ13355, an organism with great biotechnological potential.</title>
        <authorList>
            <person name="Hara Y."/>
            <person name="Kadotani N."/>
            <person name="Izui H."/>
            <person name="Katashkina J.I."/>
            <person name="Kuvaeva T.M."/>
            <person name="Andreeva I.G."/>
            <person name="Golubeva L.I."/>
            <person name="Malko D.B."/>
            <person name="Makeev V.J."/>
            <person name="Mashko S.V."/>
            <person name="Kozlov Y.I."/>
        </authorList>
    </citation>
    <scope>NUCLEOTIDE SEQUENCE [LARGE SCALE GENOMIC DNA]</scope>
    <source>
        <strain evidence="2">AJ13355</strain>
    </source>
</reference>
<organism evidence="1 2">
    <name type="scientific">Pantoea ananatis (strain AJ13355)</name>
    <dbReference type="NCBI Taxonomy" id="932677"/>
    <lineage>
        <taxon>Bacteria</taxon>
        <taxon>Pseudomonadati</taxon>
        <taxon>Pseudomonadota</taxon>
        <taxon>Gammaproteobacteria</taxon>
        <taxon>Enterobacterales</taxon>
        <taxon>Erwiniaceae</taxon>
        <taxon>Pantoea</taxon>
    </lineage>
</organism>
<accession>A0A0H3L4L7</accession>
<protein>
    <submittedName>
        <fullName evidence="1">Carbon-phosphorus lyase complex subunit</fullName>
    </submittedName>
</protein>
<name>A0A0H3L4L7_PANAA</name>
<evidence type="ECO:0000313" key="2">
    <source>
        <dbReference type="Proteomes" id="UP000006690"/>
    </source>
</evidence>
<evidence type="ECO:0000313" key="1">
    <source>
        <dbReference type="EMBL" id="BAK11777.1"/>
    </source>
</evidence>
<dbReference type="Proteomes" id="UP000006690">
    <property type="component" value="Chromosome"/>
</dbReference>
<dbReference type="EMBL" id="AP012032">
    <property type="protein sequence ID" value="BAK11777.1"/>
    <property type="molecule type" value="Genomic_DNA"/>
</dbReference>
<keyword evidence="1" id="KW-0456">Lyase</keyword>